<feature type="transmembrane region" description="Helical" evidence="1">
    <location>
        <begin position="54"/>
        <end position="83"/>
    </location>
</feature>
<evidence type="ECO:0000313" key="2">
    <source>
        <dbReference type="Proteomes" id="UP000887575"/>
    </source>
</evidence>
<evidence type="ECO:0000313" key="3">
    <source>
        <dbReference type="WBParaSite" id="MBELARI_LOCUS9632"/>
    </source>
</evidence>
<name>A0AAF3FQY0_9BILA</name>
<keyword evidence="1" id="KW-1133">Transmembrane helix</keyword>
<organism evidence="2 3">
    <name type="scientific">Mesorhabditis belari</name>
    <dbReference type="NCBI Taxonomy" id="2138241"/>
    <lineage>
        <taxon>Eukaryota</taxon>
        <taxon>Metazoa</taxon>
        <taxon>Ecdysozoa</taxon>
        <taxon>Nematoda</taxon>
        <taxon>Chromadorea</taxon>
        <taxon>Rhabditida</taxon>
        <taxon>Rhabditina</taxon>
        <taxon>Rhabditomorpha</taxon>
        <taxon>Rhabditoidea</taxon>
        <taxon>Rhabditidae</taxon>
        <taxon>Mesorhabditinae</taxon>
        <taxon>Mesorhabditis</taxon>
    </lineage>
</organism>
<sequence length="266" mass="30016">MEYDRLMQMPSSSHTNEDYLNLKAQMGMRTPLNGGTIVSQKMASLDYNQNDSEIPMLIGFFLMNGVCVVFFLLFGMCVIFSCMRRPTLFQPKRTPLLIPPPPPKPEPKFKSMVSKMIRTKDMGQLKTEVMEEVQIERQPMNGGKIAGFGGANGSLQMTDRPIIRETLVTVENLEEPTVLVHTPVDEITESTPLQHSQSYREKQNPNIKKAPQVRFAEDADIDAERRASFIPVVEKEMAEHGEPSPSSLIRTNLLGPLSFDDLYYTS</sequence>
<protein>
    <submittedName>
        <fullName evidence="3">Uncharacterized protein</fullName>
    </submittedName>
</protein>
<dbReference type="AlphaFoldDB" id="A0AAF3FQY0"/>
<reference evidence="3" key="1">
    <citation type="submission" date="2024-02" db="UniProtKB">
        <authorList>
            <consortium name="WormBaseParasite"/>
        </authorList>
    </citation>
    <scope>IDENTIFICATION</scope>
</reference>
<keyword evidence="2" id="KW-1185">Reference proteome</keyword>
<dbReference type="Proteomes" id="UP000887575">
    <property type="component" value="Unassembled WGS sequence"/>
</dbReference>
<evidence type="ECO:0000256" key="1">
    <source>
        <dbReference type="SAM" id="Phobius"/>
    </source>
</evidence>
<dbReference type="WBParaSite" id="MBELARI_LOCUS9632">
    <property type="protein sequence ID" value="MBELARI_LOCUS9632"/>
    <property type="gene ID" value="MBELARI_LOCUS9632"/>
</dbReference>
<accession>A0AAF3FQY0</accession>
<keyword evidence="1" id="KW-0812">Transmembrane</keyword>
<proteinExistence type="predicted"/>
<keyword evidence="1" id="KW-0472">Membrane</keyword>